<comment type="caution">
    <text evidence="4">The sequence shown here is derived from an EMBL/GenBank/DDBJ whole genome shotgun (WGS) entry which is preliminary data.</text>
</comment>
<dbReference type="EMBL" id="LZLQ01000060">
    <property type="protein sequence ID" value="OBK16672.1"/>
    <property type="molecule type" value="Genomic_DNA"/>
</dbReference>
<accession>A0A1A3N8H0</accession>
<dbReference type="NCBIfam" id="TIGR00172">
    <property type="entry name" value="maf"/>
    <property type="match status" value="1"/>
</dbReference>
<comment type="similarity">
    <text evidence="3">Belongs to the Maf family.</text>
</comment>
<sequence>MTRLVLGSASSGRLNVLRQAGVDPLVLVSGVDEDELIAALGPDAAPDRVVRALAQAKAEQVTAMLLDQRPDVAADCVVLGCDSMLYLDGKLCGKPASIPDARRQWRSMAGRAGELHTGHCLIRVRDLSVAQVHAQTSTTSVRFGSPSVTDLEAYLASAEPLRVAGAFTLDGLGGWFVDGIDGDPSTVIGVSLPLLRSLLAQCGLSVAALWAGNVSGSS</sequence>
<dbReference type="GO" id="GO:0047429">
    <property type="term" value="F:nucleoside triphosphate diphosphatase activity"/>
    <property type="evidence" value="ECO:0007669"/>
    <property type="project" value="UniProtKB-EC"/>
</dbReference>
<dbReference type="Proteomes" id="UP000093629">
    <property type="component" value="Unassembled WGS sequence"/>
</dbReference>
<dbReference type="PANTHER" id="PTHR43213">
    <property type="entry name" value="BIFUNCTIONAL DTTP/UTP PYROPHOSPHATASE/METHYLTRANSFERASE PROTEIN-RELATED"/>
    <property type="match status" value="1"/>
</dbReference>
<organism evidence="4 5">
    <name type="scientific">Mycobacterium asiaticum</name>
    <dbReference type="NCBI Taxonomy" id="1790"/>
    <lineage>
        <taxon>Bacteria</taxon>
        <taxon>Bacillati</taxon>
        <taxon>Actinomycetota</taxon>
        <taxon>Actinomycetes</taxon>
        <taxon>Mycobacteriales</taxon>
        <taxon>Mycobacteriaceae</taxon>
        <taxon>Mycobacterium</taxon>
    </lineage>
</organism>
<comment type="caution">
    <text evidence="3">Lacks conserved residue(s) required for the propagation of feature annotation.</text>
</comment>
<dbReference type="Pfam" id="PF02545">
    <property type="entry name" value="Maf"/>
    <property type="match status" value="1"/>
</dbReference>
<evidence type="ECO:0000256" key="3">
    <source>
        <dbReference type="HAMAP-Rule" id="MF_00528"/>
    </source>
</evidence>
<keyword evidence="3" id="KW-0963">Cytoplasm</keyword>
<feature type="active site" description="Proton acceptor" evidence="3">
    <location>
        <position position="82"/>
    </location>
</feature>
<dbReference type="HAMAP" id="MF_00528">
    <property type="entry name" value="Maf"/>
    <property type="match status" value="1"/>
</dbReference>
<dbReference type="RefSeq" id="WP_065158408.1">
    <property type="nucleotide sequence ID" value="NZ_LZLQ01000060.1"/>
</dbReference>
<dbReference type="SUPFAM" id="SSF52972">
    <property type="entry name" value="ITPase-like"/>
    <property type="match status" value="1"/>
</dbReference>
<comment type="catalytic activity">
    <reaction evidence="3">
        <text>a 2'-deoxyribonucleoside 5'-triphosphate + H2O = a 2'-deoxyribonucleoside 5'-phosphate + diphosphate + H(+)</text>
        <dbReference type="Rhea" id="RHEA:44644"/>
        <dbReference type="ChEBI" id="CHEBI:15377"/>
        <dbReference type="ChEBI" id="CHEBI:15378"/>
        <dbReference type="ChEBI" id="CHEBI:33019"/>
        <dbReference type="ChEBI" id="CHEBI:61560"/>
        <dbReference type="ChEBI" id="CHEBI:65317"/>
        <dbReference type="EC" id="3.6.1.9"/>
    </reaction>
</comment>
<dbReference type="OrthoDB" id="3527985at2"/>
<dbReference type="GO" id="GO:0009117">
    <property type="term" value="P:nucleotide metabolic process"/>
    <property type="evidence" value="ECO:0007669"/>
    <property type="project" value="UniProtKB-KW"/>
</dbReference>
<comment type="subcellular location">
    <subcellularLocation>
        <location evidence="3">Cytoplasm</location>
    </subcellularLocation>
</comment>
<dbReference type="EC" id="3.6.1.9" evidence="3"/>
<dbReference type="PANTHER" id="PTHR43213:SF5">
    <property type="entry name" value="BIFUNCTIONAL DTTP_UTP PYROPHOSPHATASE_METHYLTRANSFERASE PROTEIN-RELATED"/>
    <property type="match status" value="1"/>
</dbReference>
<dbReference type="Gene3D" id="3.90.950.10">
    <property type="match status" value="1"/>
</dbReference>
<gene>
    <name evidence="4" type="ORF">A5636_24905</name>
</gene>
<reference evidence="4 5" key="1">
    <citation type="submission" date="2016-06" db="EMBL/GenBank/DDBJ databases">
        <authorList>
            <person name="Kjaerup R.B."/>
            <person name="Dalgaard T.S."/>
            <person name="Juul-Madsen H.R."/>
        </authorList>
    </citation>
    <scope>NUCLEOTIDE SEQUENCE [LARGE SCALE GENOMIC DNA]</scope>
    <source>
        <strain evidence="4 5">1245139.5</strain>
    </source>
</reference>
<protein>
    <recommendedName>
        <fullName evidence="3">Nucleoside triphosphate pyrophosphatase</fullName>
        <ecNumber evidence="3">3.6.1.9</ecNumber>
    </recommendedName>
    <alternativeName>
        <fullName evidence="3">Nucleotide pyrophosphatase</fullName>
        <shortName evidence="3">Nucleotide PPase</shortName>
    </alternativeName>
</protein>
<evidence type="ECO:0000256" key="1">
    <source>
        <dbReference type="ARBA" id="ARBA00001968"/>
    </source>
</evidence>
<dbReference type="InterPro" id="IPR029001">
    <property type="entry name" value="ITPase-like_fam"/>
</dbReference>
<keyword evidence="3" id="KW-0546">Nucleotide metabolism</keyword>
<dbReference type="InterPro" id="IPR003697">
    <property type="entry name" value="Maf-like"/>
</dbReference>
<dbReference type="GO" id="GO:0005737">
    <property type="term" value="C:cytoplasm"/>
    <property type="evidence" value="ECO:0007669"/>
    <property type="project" value="UniProtKB-SubCell"/>
</dbReference>
<evidence type="ECO:0000313" key="4">
    <source>
        <dbReference type="EMBL" id="OBK16672.1"/>
    </source>
</evidence>
<comment type="catalytic activity">
    <reaction evidence="3">
        <text>a ribonucleoside 5'-triphosphate + H2O = a ribonucleoside 5'-phosphate + diphosphate + H(+)</text>
        <dbReference type="Rhea" id="RHEA:23996"/>
        <dbReference type="ChEBI" id="CHEBI:15377"/>
        <dbReference type="ChEBI" id="CHEBI:15378"/>
        <dbReference type="ChEBI" id="CHEBI:33019"/>
        <dbReference type="ChEBI" id="CHEBI:58043"/>
        <dbReference type="ChEBI" id="CHEBI:61557"/>
        <dbReference type="EC" id="3.6.1.9"/>
    </reaction>
</comment>
<dbReference type="PIRSF" id="PIRSF006305">
    <property type="entry name" value="Maf"/>
    <property type="match status" value="1"/>
</dbReference>
<evidence type="ECO:0000313" key="5">
    <source>
        <dbReference type="Proteomes" id="UP000093629"/>
    </source>
</evidence>
<dbReference type="AlphaFoldDB" id="A0A1A3N8H0"/>
<comment type="function">
    <text evidence="3">Nucleoside triphosphate pyrophosphatase. May have a dual role in cell division arrest and in preventing the incorporation of modified nucleotides into cellular nucleic acids.</text>
</comment>
<comment type="cofactor">
    <cofactor evidence="1 3">
        <name>a divalent metal cation</name>
        <dbReference type="ChEBI" id="CHEBI:60240"/>
    </cofactor>
</comment>
<proteinExistence type="inferred from homology"/>
<keyword evidence="2 3" id="KW-0378">Hydrolase</keyword>
<dbReference type="CDD" id="cd00555">
    <property type="entry name" value="Maf"/>
    <property type="match status" value="1"/>
</dbReference>
<keyword evidence="5" id="KW-1185">Reference proteome</keyword>
<evidence type="ECO:0000256" key="2">
    <source>
        <dbReference type="ARBA" id="ARBA00022801"/>
    </source>
</evidence>
<name>A0A1A3N8H0_MYCAS</name>